<evidence type="ECO:0000256" key="1">
    <source>
        <dbReference type="ARBA" id="ARBA00006484"/>
    </source>
</evidence>
<name>N0BFC6_9HYPH</name>
<dbReference type="EC" id="1.1.1.100" evidence="3"/>
<dbReference type="KEGG" id="hdt:HYPDE_37398"/>
<dbReference type="InterPro" id="IPR002347">
    <property type="entry name" value="SDR_fam"/>
</dbReference>
<gene>
    <name evidence="3" type="primary">fabG</name>
    <name evidence="3" type="ORF">HYPDE_37398</name>
</gene>
<dbReference type="eggNOG" id="COG1028">
    <property type="taxonomic scope" value="Bacteria"/>
</dbReference>
<dbReference type="InterPro" id="IPR020904">
    <property type="entry name" value="Sc_DH/Rdtase_CS"/>
</dbReference>
<dbReference type="STRING" id="670307.HYPDE_37398"/>
<proteinExistence type="inferred from homology"/>
<keyword evidence="2 3" id="KW-0560">Oxidoreductase</keyword>
<dbReference type="Pfam" id="PF13561">
    <property type="entry name" value="adh_short_C2"/>
    <property type="match status" value="1"/>
</dbReference>
<dbReference type="PANTHER" id="PTHR43639:SF1">
    <property type="entry name" value="SHORT-CHAIN DEHYDROGENASE_REDUCTASE FAMILY PROTEIN"/>
    <property type="match status" value="1"/>
</dbReference>
<dbReference type="NCBIfam" id="NF005559">
    <property type="entry name" value="PRK07231.1"/>
    <property type="match status" value="1"/>
</dbReference>
<dbReference type="HOGENOM" id="CLU_010194_1_0_5"/>
<dbReference type="InterPro" id="IPR036291">
    <property type="entry name" value="NAD(P)-bd_dom_sf"/>
</dbReference>
<dbReference type="SUPFAM" id="SSF51735">
    <property type="entry name" value="NAD(P)-binding Rossmann-fold domains"/>
    <property type="match status" value="1"/>
</dbReference>
<sequence>MRLKDRVAIITGSASGFGRGIAELFAAEGAKVVIADINGAAATALADQIGEGNAIATTTDVTKRSDVDTMIAAAVNRFGGVDILVNNAGVTHKNQSLMQVSEDDFDRIYAVNVKSIYLTTLAVVPVMEKRGGGSIITTASTAGIRPRPGLTWYNGSKGAAITLTKSMAAELAPKNIRVNAINPVIGETGMLEQFMGLPDTPENRAKFVAGIPLGRMSKPIDIANAALFLADPASAFITGVAIEVDGGRCI</sequence>
<organism evidence="3 4">
    <name type="scientific">Hyphomicrobium denitrificans 1NES1</name>
    <dbReference type="NCBI Taxonomy" id="670307"/>
    <lineage>
        <taxon>Bacteria</taxon>
        <taxon>Pseudomonadati</taxon>
        <taxon>Pseudomonadota</taxon>
        <taxon>Alphaproteobacteria</taxon>
        <taxon>Hyphomicrobiales</taxon>
        <taxon>Hyphomicrobiaceae</taxon>
        <taxon>Hyphomicrobium</taxon>
    </lineage>
</organism>
<evidence type="ECO:0000313" key="4">
    <source>
        <dbReference type="Proteomes" id="UP000005952"/>
    </source>
</evidence>
<accession>N0BFC6</accession>
<comment type="similarity">
    <text evidence="1">Belongs to the short-chain dehydrogenases/reductases (SDR) family.</text>
</comment>
<dbReference type="CDD" id="cd05345">
    <property type="entry name" value="BKR_3_SDR_c"/>
    <property type="match status" value="1"/>
</dbReference>
<reference evidence="3 4" key="1">
    <citation type="journal article" date="2013" name="Genome Announc.">
        <title>Genome sequences for three denitrifying bacterial strains isolated from a uranium- and nitrate-contaminated subsurface environment.</title>
        <authorList>
            <person name="Venkatramanan R."/>
            <person name="Prakash O."/>
            <person name="Woyke T."/>
            <person name="Chain P."/>
            <person name="Goodwin L.A."/>
            <person name="Watson D."/>
            <person name="Brooks S."/>
            <person name="Kostka J.E."/>
            <person name="Green S.J."/>
        </authorList>
    </citation>
    <scope>NUCLEOTIDE SEQUENCE [LARGE SCALE GENOMIC DNA]</scope>
    <source>
        <strain evidence="3 4">1NES1</strain>
    </source>
</reference>
<dbReference type="OrthoDB" id="9790146at2"/>
<dbReference type="GO" id="GO:0004316">
    <property type="term" value="F:3-oxoacyl-[acyl-carrier-protein] reductase (NADPH) activity"/>
    <property type="evidence" value="ECO:0007669"/>
    <property type="project" value="UniProtKB-EC"/>
</dbReference>
<dbReference type="EMBL" id="CP005587">
    <property type="protein sequence ID" value="AGK59151.1"/>
    <property type="molecule type" value="Genomic_DNA"/>
</dbReference>
<dbReference type="PRINTS" id="PR00081">
    <property type="entry name" value="GDHRDH"/>
</dbReference>
<dbReference type="RefSeq" id="WP_015599167.1">
    <property type="nucleotide sequence ID" value="NC_021172.1"/>
</dbReference>
<dbReference type="FunFam" id="3.40.50.720:FF:000084">
    <property type="entry name" value="Short-chain dehydrogenase reductase"/>
    <property type="match status" value="1"/>
</dbReference>
<dbReference type="PANTHER" id="PTHR43639">
    <property type="entry name" value="OXIDOREDUCTASE, SHORT-CHAIN DEHYDROGENASE/REDUCTASE FAMILY (AFU_ORTHOLOGUE AFUA_5G02870)"/>
    <property type="match status" value="1"/>
</dbReference>
<evidence type="ECO:0000313" key="3">
    <source>
        <dbReference type="EMBL" id="AGK59151.1"/>
    </source>
</evidence>
<dbReference type="AlphaFoldDB" id="N0BFC6"/>
<keyword evidence="4" id="KW-1185">Reference proteome</keyword>
<dbReference type="PROSITE" id="PS00061">
    <property type="entry name" value="ADH_SHORT"/>
    <property type="match status" value="1"/>
</dbReference>
<protein>
    <submittedName>
        <fullName evidence="3">3-ketoacyl-(Acyl-carrier-protein) reductase</fullName>
        <ecNumber evidence="3">1.1.1.100</ecNumber>
    </submittedName>
</protein>
<evidence type="ECO:0000256" key="2">
    <source>
        <dbReference type="ARBA" id="ARBA00023002"/>
    </source>
</evidence>
<dbReference type="Gene3D" id="3.40.50.720">
    <property type="entry name" value="NAD(P)-binding Rossmann-like Domain"/>
    <property type="match status" value="1"/>
</dbReference>
<dbReference type="Proteomes" id="UP000005952">
    <property type="component" value="Chromosome"/>
</dbReference>
<dbReference type="PRINTS" id="PR00080">
    <property type="entry name" value="SDRFAMILY"/>
</dbReference>